<proteinExistence type="predicted"/>
<evidence type="ECO:0000256" key="1">
    <source>
        <dbReference type="SAM" id="SignalP"/>
    </source>
</evidence>
<dbReference type="OrthoDB" id="9797498at2"/>
<organism evidence="3 4">
    <name type="scientific">Hymenobacter psychrophilus</name>
    <dbReference type="NCBI Taxonomy" id="651662"/>
    <lineage>
        <taxon>Bacteria</taxon>
        <taxon>Pseudomonadati</taxon>
        <taxon>Bacteroidota</taxon>
        <taxon>Cytophagia</taxon>
        <taxon>Cytophagales</taxon>
        <taxon>Hymenobacteraceae</taxon>
        <taxon>Hymenobacter</taxon>
    </lineage>
</organism>
<dbReference type="PROSITE" id="PS51257">
    <property type="entry name" value="PROKAR_LIPOPROTEIN"/>
    <property type="match status" value="1"/>
</dbReference>
<dbReference type="InterPro" id="IPR006680">
    <property type="entry name" value="Amidohydro-rel"/>
</dbReference>
<gene>
    <name evidence="3" type="ORF">SAMN04488069_102151</name>
</gene>
<dbReference type="Gene3D" id="2.30.40.10">
    <property type="entry name" value="Urease, subunit C, domain 1"/>
    <property type="match status" value="2"/>
</dbReference>
<dbReference type="InterPro" id="IPR032466">
    <property type="entry name" value="Metal_Hydrolase"/>
</dbReference>
<feature type="chain" id="PRO_5011719449" evidence="1">
    <location>
        <begin position="25"/>
        <end position="478"/>
    </location>
</feature>
<dbReference type="AlphaFoldDB" id="A0A1H3CYE0"/>
<dbReference type="InterPro" id="IPR051781">
    <property type="entry name" value="Metallo-dep_Hydrolase"/>
</dbReference>
<name>A0A1H3CYE0_9BACT</name>
<dbReference type="EMBL" id="FNOV01000002">
    <property type="protein sequence ID" value="SDX58918.1"/>
    <property type="molecule type" value="Genomic_DNA"/>
</dbReference>
<dbReference type="GO" id="GO:0016810">
    <property type="term" value="F:hydrolase activity, acting on carbon-nitrogen (but not peptide) bonds"/>
    <property type="evidence" value="ECO:0007669"/>
    <property type="project" value="InterPro"/>
</dbReference>
<dbReference type="STRING" id="651662.SAMN04488069_102151"/>
<dbReference type="Pfam" id="PF01979">
    <property type="entry name" value="Amidohydro_1"/>
    <property type="match status" value="1"/>
</dbReference>
<feature type="domain" description="Amidohydrolase-related" evidence="2">
    <location>
        <begin position="81"/>
        <end position="462"/>
    </location>
</feature>
<keyword evidence="1" id="KW-0732">Signal</keyword>
<evidence type="ECO:0000313" key="4">
    <source>
        <dbReference type="Proteomes" id="UP000199249"/>
    </source>
</evidence>
<dbReference type="PANTHER" id="PTHR43135">
    <property type="entry name" value="ALPHA-D-RIBOSE 1-METHYLPHOSPHONATE 5-TRIPHOSPHATE DIPHOSPHATASE"/>
    <property type="match status" value="1"/>
</dbReference>
<dbReference type="SUPFAM" id="SSF51556">
    <property type="entry name" value="Metallo-dependent hydrolases"/>
    <property type="match status" value="1"/>
</dbReference>
<keyword evidence="4" id="KW-1185">Reference proteome</keyword>
<evidence type="ECO:0000313" key="3">
    <source>
        <dbReference type="EMBL" id="SDX58918.1"/>
    </source>
</evidence>
<dbReference type="Proteomes" id="UP000199249">
    <property type="component" value="Unassembled WGS sequence"/>
</dbReference>
<evidence type="ECO:0000259" key="2">
    <source>
        <dbReference type="Pfam" id="PF01979"/>
    </source>
</evidence>
<sequence>MRNPARLLLSAALLLAAGCTTPPATTPYDLVITHANVVDVETGTIRPDQMVAVAGGVIRQLGATTASTPRAARTLDAQGRYLMPGLWDMHVHFRGGDSLITANRNLLPLYLAHGITTVRDAGGDLTPAVMEWRRQITAGRLAGPTIFTSGPKIDGHGAFWAGSLEVETPAQIARALDSLQALKVDYVKIYESTISRVAFLGTVAQAEKRGMRTTGHMPYTVTLAEAAAAGLDASEHLYYVFKACSNREDSLTAVIRQSQGTAKPIGLFAALPAVYRTYDPATAARTFRMLAERRTAVVPTLYIQQLLADLPTTDHSRDSLLAYIDPALEATYARRLAGARQQSAATRAFNQQLGARFRSLIPGLQKAGVLLLAGSDSGASNSYVYPGAALLGELDQLVRAGLTPAEALRTATINGAIFFHQETTAGSIDAGKAADLLLLEQNPLTSLAALRGIHTVVARGRVYSAAELRQQLQAVRRR</sequence>
<dbReference type="Gene3D" id="3.20.20.140">
    <property type="entry name" value="Metal-dependent hydrolases"/>
    <property type="match status" value="2"/>
</dbReference>
<accession>A0A1H3CYE0</accession>
<dbReference type="SUPFAM" id="SSF51338">
    <property type="entry name" value="Composite domain of metallo-dependent hydrolases"/>
    <property type="match status" value="1"/>
</dbReference>
<dbReference type="InterPro" id="IPR011059">
    <property type="entry name" value="Metal-dep_hydrolase_composite"/>
</dbReference>
<dbReference type="RefSeq" id="WP_092737874.1">
    <property type="nucleotide sequence ID" value="NZ_FNOV01000002.1"/>
</dbReference>
<protein>
    <submittedName>
        <fullName evidence="3">Imidazolonepropionase</fullName>
    </submittedName>
</protein>
<feature type="signal peptide" evidence="1">
    <location>
        <begin position="1"/>
        <end position="24"/>
    </location>
</feature>
<reference evidence="4" key="1">
    <citation type="submission" date="2016-10" db="EMBL/GenBank/DDBJ databases">
        <authorList>
            <person name="Varghese N."/>
            <person name="Submissions S."/>
        </authorList>
    </citation>
    <scope>NUCLEOTIDE SEQUENCE [LARGE SCALE GENOMIC DNA]</scope>
    <source>
        <strain evidence="4">CGMCC 1.8975</strain>
    </source>
</reference>
<dbReference type="PANTHER" id="PTHR43135:SF3">
    <property type="entry name" value="ALPHA-D-RIBOSE 1-METHYLPHOSPHONATE 5-TRIPHOSPHATE DIPHOSPHATASE"/>
    <property type="match status" value="1"/>
</dbReference>